<evidence type="ECO:0000256" key="1">
    <source>
        <dbReference type="ARBA" id="ARBA00002841"/>
    </source>
</evidence>
<dbReference type="AlphaFoldDB" id="A0A285HTZ2"/>
<evidence type="ECO:0000313" key="12">
    <source>
        <dbReference type="EMBL" id="SNY38286.1"/>
    </source>
</evidence>
<evidence type="ECO:0000256" key="5">
    <source>
        <dbReference type="ARBA" id="ARBA00022448"/>
    </source>
</evidence>
<dbReference type="PANTHER" id="PTHR30570">
    <property type="entry name" value="PERIPLASMIC PHOSPHATE BINDING COMPONENT OF PHOSPHATE ABC TRANSPORTER"/>
    <property type="match status" value="1"/>
</dbReference>
<dbReference type="STRING" id="1413210.U472_07500"/>
<dbReference type="InterPro" id="IPR050811">
    <property type="entry name" value="Phosphate_ABC_transporter"/>
</dbReference>
<evidence type="ECO:0000256" key="3">
    <source>
        <dbReference type="ARBA" id="ARBA00008725"/>
    </source>
</evidence>
<protein>
    <recommendedName>
        <fullName evidence="10">Phosphate-binding protein</fullName>
    </recommendedName>
</protein>
<evidence type="ECO:0000256" key="4">
    <source>
        <dbReference type="ARBA" id="ARBA00011529"/>
    </source>
</evidence>
<dbReference type="NCBIfam" id="TIGR02136">
    <property type="entry name" value="ptsS_2"/>
    <property type="match status" value="1"/>
</dbReference>
<keyword evidence="7" id="KW-0732">Signal</keyword>
<evidence type="ECO:0000256" key="10">
    <source>
        <dbReference type="RuleBase" id="RU367119"/>
    </source>
</evidence>
<evidence type="ECO:0000259" key="11">
    <source>
        <dbReference type="Pfam" id="PF12849"/>
    </source>
</evidence>
<keyword evidence="10" id="KW-0472">Membrane</keyword>
<dbReference type="OrthoDB" id="9790048at2"/>
<keyword evidence="6 10" id="KW-0592">Phosphate transport</keyword>
<comment type="function">
    <text evidence="10">Involved in the system for phosphate transport across the cytoplasmic membrane.</text>
</comment>
<comment type="similarity">
    <text evidence="3 10">Belongs to the PstS family.</text>
</comment>
<evidence type="ECO:0000256" key="8">
    <source>
        <dbReference type="ARBA" id="ARBA00023139"/>
    </source>
</evidence>
<dbReference type="CDD" id="cd13566">
    <property type="entry name" value="PBP2_phosphate"/>
    <property type="match status" value="1"/>
</dbReference>
<dbReference type="Proteomes" id="UP000219573">
    <property type="component" value="Unassembled WGS sequence"/>
</dbReference>
<keyword evidence="10" id="KW-1003">Cell membrane</keyword>
<keyword evidence="8 10" id="KW-0564">Palmitate</keyword>
<dbReference type="PANTHER" id="PTHR30570:SF1">
    <property type="entry name" value="PHOSPHATE-BINDING PROTEIN PSTS"/>
    <property type="match status" value="1"/>
</dbReference>
<dbReference type="GO" id="GO:0005886">
    <property type="term" value="C:plasma membrane"/>
    <property type="evidence" value="ECO:0007669"/>
    <property type="project" value="UniProtKB-SubCell"/>
</dbReference>
<sequence>MSKKVFRSIILVLTIFVFLVGCGRAPEGQDGGREAKSAYIQIKGSDTSVNLSQMWAEEYMNNNEGVSISVTGGGSGTGIAAIINNKVDIANSSRDIKDSEKQQAEDNGVEIVEIAVAMDGLSVITNANNPVKNLTVEEIGKIFKGEISNWKEVGGPDLTINTYGRQSNSGTYVYFRDNVLNGDYTAEMKRMNGNAQLVEAVKADESGIGYVGIGYVVKDGKTVEGLNILDVNGASPLVAENVKTGAYPLARPLYQYTNGKPTGAVLDLIKYQLSDKGQELAVREGFYPVTEEYSKRNNKNLGQ</sequence>
<evidence type="ECO:0000256" key="9">
    <source>
        <dbReference type="ARBA" id="ARBA00023288"/>
    </source>
</evidence>
<dbReference type="EMBL" id="OBDZ01000023">
    <property type="protein sequence ID" value="SNY38286.1"/>
    <property type="molecule type" value="Genomic_DNA"/>
</dbReference>
<evidence type="ECO:0000256" key="6">
    <source>
        <dbReference type="ARBA" id="ARBA00022592"/>
    </source>
</evidence>
<feature type="domain" description="PBP" evidence="11">
    <location>
        <begin position="36"/>
        <end position="276"/>
    </location>
</feature>
<dbReference type="Pfam" id="PF12849">
    <property type="entry name" value="PBP_like_2"/>
    <property type="match status" value="1"/>
</dbReference>
<comment type="subcellular location">
    <subcellularLocation>
        <location evidence="2 10">Cell membrane</location>
        <topology evidence="2 10">Lipid-anchor</topology>
    </subcellularLocation>
</comment>
<name>A0A285HTZ2_9FIRM</name>
<keyword evidence="5 10" id="KW-0813">Transport</keyword>
<keyword evidence="13" id="KW-1185">Reference proteome</keyword>
<proteinExistence type="inferred from homology"/>
<dbReference type="SUPFAM" id="SSF53850">
    <property type="entry name" value="Periplasmic binding protein-like II"/>
    <property type="match status" value="1"/>
</dbReference>
<evidence type="ECO:0000256" key="7">
    <source>
        <dbReference type="ARBA" id="ARBA00022729"/>
    </source>
</evidence>
<comment type="subunit">
    <text evidence="4 10">The complex is composed of two ATP-binding proteins (PstB), two transmembrane proteins (PstC and PstA) and a solute-binding protein (PstS).</text>
</comment>
<keyword evidence="9 10" id="KW-0449">Lipoprotein</keyword>
<organism evidence="12 13">
    <name type="scientific">Orenia metallireducens</name>
    <dbReference type="NCBI Taxonomy" id="1413210"/>
    <lineage>
        <taxon>Bacteria</taxon>
        <taxon>Bacillati</taxon>
        <taxon>Bacillota</taxon>
        <taxon>Clostridia</taxon>
        <taxon>Halanaerobiales</taxon>
        <taxon>Halobacteroidaceae</taxon>
        <taxon>Orenia</taxon>
    </lineage>
</organism>
<dbReference type="PROSITE" id="PS51257">
    <property type="entry name" value="PROKAR_LIPOPROTEIN"/>
    <property type="match status" value="1"/>
</dbReference>
<dbReference type="GO" id="GO:0042301">
    <property type="term" value="F:phosphate ion binding"/>
    <property type="evidence" value="ECO:0007669"/>
    <property type="project" value="UniProtKB-UniRule"/>
</dbReference>
<dbReference type="InterPro" id="IPR011862">
    <property type="entry name" value="Phos-bd"/>
</dbReference>
<dbReference type="GO" id="GO:0006817">
    <property type="term" value="P:phosphate ion transport"/>
    <property type="evidence" value="ECO:0007669"/>
    <property type="project" value="UniProtKB-UniRule"/>
</dbReference>
<dbReference type="RefSeq" id="WP_097018788.1">
    <property type="nucleotide sequence ID" value="NZ_OBDZ01000023.1"/>
</dbReference>
<accession>A0A285HTZ2</accession>
<evidence type="ECO:0000256" key="2">
    <source>
        <dbReference type="ARBA" id="ARBA00004193"/>
    </source>
</evidence>
<dbReference type="InterPro" id="IPR024370">
    <property type="entry name" value="PBP_domain"/>
</dbReference>
<comment type="function">
    <text evidence="1">Part of the ABC transporter complex PstSACB involved in phosphate import.</text>
</comment>
<dbReference type="Gene3D" id="3.40.190.10">
    <property type="entry name" value="Periplasmic binding protein-like II"/>
    <property type="match status" value="2"/>
</dbReference>
<reference evidence="13" key="1">
    <citation type="submission" date="2017-09" db="EMBL/GenBank/DDBJ databases">
        <authorList>
            <person name="Varghese N."/>
            <person name="Submissions S."/>
        </authorList>
    </citation>
    <scope>NUCLEOTIDE SEQUENCE [LARGE SCALE GENOMIC DNA]</scope>
    <source>
        <strain evidence="13">MSL47</strain>
    </source>
</reference>
<evidence type="ECO:0000313" key="13">
    <source>
        <dbReference type="Proteomes" id="UP000219573"/>
    </source>
</evidence>
<gene>
    <name evidence="12" type="ORF">SAMN06265827_12345</name>
</gene>